<proteinExistence type="predicted"/>
<reference evidence="1" key="1">
    <citation type="submission" date="2018-06" db="EMBL/GenBank/DDBJ databases">
        <authorList>
            <person name="Zhirakovskaya E."/>
        </authorList>
    </citation>
    <scope>NUCLEOTIDE SEQUENCE</scope>
</reference>
<accession>A0A3B0XYW0</accession>
<sequence>MTTRSHSFELNKFIAALFLNLLISNTSFADIDEIYRISVGANLSNYNTELSINSRDASIDAIVDFEDDLGYDSDVNVGWISALYRVGDLHHLKLTYTPLKRSASATNTSDLVIDGTTIKAGAFISSSVQTDIVDFSYIYSFYKTPNLEAGFSAGIYWLFNSTNIFAAGQIQAEGEDQPAFVADYNSEQKLQAPMPLLGLSINYEITPAWRTHASIRFLSVQLSETEGRIFSADIGGEYYFNDNWGMGLSLSSFDLDVEVKNIITSTSLGWAHNGIQIYAVFKY</sequence>
<dbReference type="AlphaFoldDB" id="A0A3B0XYW0"/>
<dbReference type="EMBL" id="UOFH01000182">
    <property type="protein sequence ID" value="VAW61464.1"/>
    <property type="molecule type" value="Genomic_DNA"/>
</dbReference>
<evidence type="ECO:0008006" key="2">
    <source>
        <dbReference type="Google" id="ProtNLM"/>
    </source>
</evidence>
<evidence type="ECO:0000313" key="1">
    <source>
        <dbReference type="EMBL" id="VAW61464.1"/>
    </source>
</evidence>
<name>A0A3B0XYW0_9ZZZZ</name>
<organism evidence="1">
    <name type="scientific">hydrothermal vent metagenome</name>
    <dbReference type="NCBI Taxonomy" id="652676"/>
    <lineage>
        <taxon>unclassified sequences</taxon>
        <taxon>metagenomes</taxon>
        <taxon>ecological metagenomes</taxon>
    </lineage>
</organism>
<protein>
    <recommendedName>
        <fullName evidence="2">Outer membrane protein beta-barrel domain-containing protein</fullName>
    </recommendedName>
</protein>
<gene>
    <name evidence="1" type="ORF">MNBD_GAMMA08-1748</name>
</gene>